<comment type="caution">
    <text evidence="1">The sequence shown here is derived from an EMBL/GenBank/DDBJ whole genome shotgun (WGS) entry which is preliminary data.</text>
</comment>
<name>A0ABU5S4Q8_9BACT</name>
<dbReference type="InterPro" id="IPR023375">
    <property type="entry name" value="ADC_dom_sf"/>
</dbReference>
<dbReference type="Gene3D" id="2.40.400.10">
    <property type="entry name" value="Acetoacetate decarboxylase-like"/>
    <property type="match status" value="1"/>
</dbReference>
<evidence type="ECO:0000313" key="2">
    <source>
        <dbReference type="Proteomes" id="UP001303899"/>
    </source>
</evidence>
<gene>
    <name evidence="1" type="ORF">VB776_10930</name>
</gene>
<keyword evidence="2" id="KW-1185">Reference proteome</keyword>
<dbReference type="Pfam" id="PF06314">
    <property type="entry name" value="ADC"/>
    <property type="match status" value="1"/>
</dbReference>
<dbReference type="Proteomes" id="UP001303899">
    <property type="component" value="Unassembled WGS sequence"/>
</dbReference>
<sequence length="223" mass="25930">MQNQSEIELLAEAPWLLTGNAYAMIYKFPKEFVIENGFMEDFQKSRFLGYFGTVMLVDYQSSNVGKYQELLFIPGMFTFDWAKVFSISKIYVSSDESVLNGRKNWGIPKEKADFEWLNEADGKTSVKVRLDNKLIFEAKFNKTFLSFPLKSNWFSFKLAQKSENDLMITPFNFNGKIKLSKVNKVFVDGTHFPDVSRLSPLLTIQVSNFKMNFEVPKIKENYF</sequence>
<dbReference type="RefSeq" id="WP_323328933.1">
    <property type="nucleotide sequence ID" value="NZ_JAYGIL010000011.1"/>
</dbReference>
<dbReference type="EMBL" id="JAYGIL010000011">
    <property type="protein sequence ID" value="MEA5403430.1"/>
    <property type="molecule type" value="Genomic_DNA"/>
</dbReference>
<organism evidence="1 2">
    <name type="scientific">Arcicella gelida</name>
    <dbReference type="NCBI Taxonomy" id="2984195"/>
    <lineage>
        <taxon>Bacteria</taxon>
        <taxon>Pseudomonadati</taxon>
        <taxon>Bacteroidota</taxon>
        <taxon>Cytophagia</taxon>
        <taxon>Cytophagales</taxon>
        <taxon>Flectobacillaceae</taxon>
        <taxon>Arcicella</taxon>
    </lineage>
</organism>
<reference evidence="1 2" key="1">
    <citation type="submission" date="2023-12" db="EMBL/GenBank/DDBJ databases">
        <title>Novel species of the genus Arcicella isolated from rivers.</title>
        <authorList>
            <person name="Lu H."/>
        </authorList>
    </citation>
    <scope>NUCLEOTIDE SEQUENCE [LARGE SCALE GENOMIC DNA]</scope>
    <source>
        <strain evidence="1 2">DC2W</strain>
    </source>
</reference>
<proteinExistence type="predicted"/>
<dbReference type="InterPro" id="IPR010451">
    <property type="entry name" value="Acetoacetate_decarboxylase"/>
</dbReference>
<dbReference type="PANTHER" id="PTHR40518">
    <property type="entry name" value="ACETOACETATE DECARBOXYLASE"/>
    <property type="match status" value="1"/>
</dbReference>
<protein>
    <submittedName>
        <fullName evidence="1">Acetoacetate decarboxylase family protein</fullName>
    </submittedName>
</protein>
<dbReference type="PANTHER" id="PTHR40518:SF1">
    <property type="entry name" value="ACETOACETATE DECARBOXYLASE"/>
    <property type="match status" value="1"/>
</dbReference>
<accession>A0ABU5S4Q8</accession>
<evidence type="ECO:0000313" key="1">
    <source>
        <dbReference type="EMBL" id="MEA5403430.1"/>
    </source>
</evidence>
<dbReference type="SUPFAM" id="SSF160104">
    <property type="entry name" value="Acetoacetate decarboxylase-like"/>
    <property type="match status" value="1"/>
</dbReference>